<feature type="domain" description="Calcineurin-like phosphoesterase" evidence="3">
    <location>
        <begin position="1"/>
        <end position="146"/>
    </location>
</feature>
<dbReference type="PANTHER" id="PTHR43165:SF1">
    <property type="entry name" value="PHOSPHODIESTERASE MJ0936"/>
    <property type="match status" value="1"/>
</dbReference>
<dbReference type="SUPFAM" id="SSF56300">
    <property type="entry name" value="Metallo-dependent phosphatases"/>
    <property type="match status" value="1"/>
</dbReference>
<comment type="caution">
    <text evidence="4">The sequence shown here is derived from an EMBL/GenBank/DDBJ whole genome shotgun (WGS) entry which is preliminary data.</text>
</comment>
<dbReference type="GO" id="GO:0016787">
    <property type="term" value="F:hydrolase activity"/>
    <property type="evidence" value="ECO:0007669"/>
    <property type="project" value="UniProtKB-UniRule"/>
</dbReference>
<proteinExistence type="inferred from homology"/>
<comment type="similarity">
    <text evidence="1 2">Belongs to the metallophosphoesterase superfamily. YfcE family.</text>
</comment>
<evidence type="ECO:0000313" key="4">
    <source>
        <dbReference type="EMBL" id="MBI2875990.1"/>
    </source>
</evidence>
<evidence type="ECO:0000256" key="2">
    <source>
        <dbReference type="RuleBase" id="RU362039"/>
    </source>
</evidence>
<dbReference type="Pfam" id="PF12850">
    <property type="entry name" value="Metallophos_2"/>
    <property type="match status" value="1"/>
</dbReference>
<reference evidence="4" key="1">
    <citation type="submission" date="2020-07" db="EMBL/GenBank/DDBJ databases">
        <title>Huge and variable diversity of episymbiotic CPR bacteria and DPANN archaea in groundwater ecosystems.</title>
        <authorList>
            <person name="He C.Y."/>
            <person name="Keren R."/>
            <person name="Whittaker M."/>
            <person name="Farag I.F."/>
            <person name="Doudna J."/>
            <person name="Cate J.H.D."/>
            <person name="Banfield J.F."/>
        </authorList>
    </citation>
    <scope>NUCLEOTIDE SEQUENCE</scope>
    <source>
        <strain evidence="4">NC_groundwater_672_Ag_B-0.1um_62_36</strain>
    </source>
</reference>
<accession>A0A932CMB2</accession>
<protein>
    <recommendedName>
        <fullName evidence="2">Phosphoesterase</fullName>
        <ecNumber evidence="2">3.1.4.-</ecNumber>
    </recommendedName>
</protein>
<sequence length="158" mass="17382">MRIGVLSDTHGHLDPRVLEIFAGVQRIFHAGDIGGLDEVTQLEAVAPVVAVRGNGDGARLLDRYPEIEIVWLEGKKILLAHIADPLELLYPLLKGNGPLESFDLVIHGHTHTPEIRERGGTLFFNPGAAVRKMCFLYPTVGLITLEEDRVEGEIVYLA</sequence>
<dbReference type="PANTHER" id="PTHR43165">
    <property type="entry name" value="METALLOPHOSPHOESTERASE"/>
    <property type="match status" value="1"/>
</dbReference>
<dbReference type="InterPro" id="IPR000979">
    <property type="entry name" value="Phosphodiesterase_MJ0936/Vps29"/>
</dbReference>
<dbReference type="Gene3D" id="3.60.21.10">
    <property type="match status" value="1"/>
</dbReference>
<name>A0A932CMB2_UNCTE</name>
<evidence type="ECO:0000313" key="5">
    <source>
        <dbReference type="Proteomes" id="UP000769766"/>
    </source>
</evidence>
<comment type="cofactor">
    <cofactor evidence="2">
        <name>a divalent metal cation</name>
        <dbReference type="ChEBI" id="CHEBI:60240"/>
    </cofactor>
</comment>
<dbReference type="AlphaFoldDB" id="A0A932CMB2"/>
<dbReference type="Proteomes" id="UP000769766">
    <property type="component" value="Unassembled WGS sequence"/>
</dbReference>
<keyword evidence="2" id="KW-0479">Metal-binding</keyword>
<dbReference type="InterPro" id="IPR029052">
    <property type="entry name" value="Metallo-depent_PP-like"/>
</dbReference>
<gene>
    <name evidence="4" type="ORF">HYY20_03840</name>
</gene>
<evidence type="ECO:0000259" key="3">
    <source>
        <dbReference type="Pfam" id="PF12850"/>
    </source>
</evidence>
<dbReference type="GO" id="GO:0046872">
    <property type="term" value="F:metal ion binding"/>
    <property type="evidence" value="ECO:0007669"/>
    <property type="project" value="UniProtKB-KW"/>
</dbReference>
<organism evidence="4 5">
    <name type="scientific">Tectimicrobiota bacterium</name>
    <dbReference type="NCBI Taxonomy" id="2528274"/>
    <lineage>
        <taxon>Bacteria</taxon>
        <taxon>Pseudomonadati</taxon>
        <taxon>Nitrospinota/Tectimicrobiota group</taxon>
        <taxon>Candidatus Tectimicrobiota</taxon>
    </lineage>
</organism>
<dbReference type="InterPro" id="IPR024654">
    <property type="entry name" value="Calcineurin-like_PHP_lpxH"/>
</dbReference>
<dbReference type="EMBL" id="JACPRF010000117">
    <property type="protein sequence ID" value="MBI2875990.1"/>
    <property type="molecule type" value="Genomic_DNA"/>
</dbReference>
<dbReference type="InterPro" id="IPR053193">
    <property type="entry name" value="MetalloPDE_YfcE-like"/>
</dbReference>
<evidence type="ECO:0000256" key="1">
    <source>
        <dbReference type="ARBA" id="ARBA00008950"/>
    </source>
</evidence>
<dbReference type="EC" id="3.1.4.-" evidence="2"/>
<dbReference type="NCBIfam" id="TIGR00040">
    <property type="entry name" value="yfcE"/>
    <property type="match status" value="1"/>
</dbReference>